<dbReference type="EMBL" id="HACG01051365">
    <property type="protein sequence ID" value="CEK98236.1"/>
    <property type="molecule type" value="Transcribed_RNA"/>
</dbReference>
<protein>
    <submittedName>
        <fullName evidence="1">Uncharacterized protein</fullName>
    </submittedName>
</protein>
<accession>A0A0B7C0S4</accession>
<proteinExistence type="predicted"/>
<dbReference type="AlphaFoldDB" id="A0A0B7C0S4"/>
<organism evidence="1">
    <name type="scientific">Arion vulgaris</name>
    <dbReference type="NCBI Taxonomy" id="1028688"/>
    <lineage>
        <taxon>Eukaryota</taxon>
        <taxon>Metazoa</taxon>
        <taxon>Spiralia</taxon>
        <taxon>Lophotrochozoa</taxon>
        <taxon>Mollusca</taxon>
        <taxon>Gastropoda</taxon>
        <taxon>Heterobranchia</taxon>
        <taxon>Euthyneura</taxon>
        <taxon>Panpulmonata</taxon>
        <taxon>Eupulmonata</taxon>
        <taxon>Stylommatophora</taxon>
        <taxon>Helicina</taxon>
        <taxon>Arionoidea</taxon>
        <taxon>Arionidae</taxon>
        <taxon>Arion</taxon>
    </lineage>
</organism>
<reference evidence="1" key="1">
    <citation type="submission" date="2014-12" db="EMBL/GenBank/DDBJ databases">
        <title>Insight into the proteome of Arion vulgaris.</title>
        <authorList>
            <person name="Aradska J."/>
            <person name="Bulat T."/>
            <person name="Smidak R."/>
            <person name="Sarate P."/>
            <person name="Gangsoo J."/>
            <person name="Sialana F."/>
            <person name="Bilban M."/>
            <person name="Lubec G."/>
        </authorList>
    </citation>
    <scope>NUCLEOTIDE SEQUENCE</scope>
    <source>
        <tissue evidence="1">Skin</tissue>
    </source>
</reference>
<gene>
    <name evidence="1" type="primary">ORF218159</name>
</gene>
<name>A0A0B7C0S4_9EUPU</name>
<evidence type="ECO:0000313" key="1">
    <source>
        <dbReference type="EMBL" id="CEK98236.1"/>
    </source>
</evidence>
<sequence length="60" mass="6384">MIGHTSVMSVRNHSSPSGNCSGTCSAILNRSRTLAPCVQSRSSSGVSWRPITARILEQNP</sequence>
<feature type="non-terminal residue" evidence="1">
    <location>
        <position position="60"/>
    </location>
</feature>